<dbReference type="NCBIfam" id="TIGR00537">
    <property type="entry name" value="hemK_rel_arch"/>
    <property type="match status" value="1"/>
</dbReference>
<evidence type="ECO:0000256" key="4">
    <source>
        <dbReference type="ARBA" id="ARBA00022679"/>
    </source>
</evidence>
<dbReference type="GO" id="GO:0005634">
    <property type="term" value="C:nucleus"/>
    <property type="evidence" value="ECO:0007669"/>
    <property type="project" value="UniProtKB-SubCell"/>
</dbReference>
<dbReference type="InterPro" id="IPR002052">
    <property type="entry name" value="DNA_methylase_N6_adenine_CS"/>
</dbReference>
<keyword evidence="5" id="KW-0949">S-adenosyl-L-methionine</keyword>
<evidence type="ECO:0000256" key="1">
    <source>
        <dbReference type="ARBA" id="ARBA00004123"/>
    </source>
</evidence>
<evidence type="ECO:0000256" key="6">
    <source>
        <dbReference type="ARBA" id="ARBA00023242"/>
    </source>
</evidence>
<gene>
    <name evidence="10" type="ORF">E3Q10_02737</name>
    <name evidence="9" type="ORF">E3Q17_02770</name>
    <name evidence="8" type="ORF">E3Q22_02942</name>
</gene>
<accession>A0A4T0QDB0</accession>
<dbReference type="Proteomes" id="UP000305647">
    <property type="component" value="Unassembled WGS sequence"/>
</dbReference>
<evidence type="ECO:0000256" key="3">
    <source>
        <dbReference type="ARBA" id="ARBA00022603"/>
    </source>
</evidence>
<evidence type="ECO:0000256" key="2">
    <source>
        <dbReference type="ARBA" id="ARBA00006149"/>
    </source>
</evidence>
<dbReference type="Gene3D" id="3.40.50.150">
    <property type="entry name" value="Vaccinia Virus protein VP39"/>
    <property type="match status" value="1"/>
</dbReference>
<keyword evidence="6" id="KW-0539">Nucleus</keyword>
<evidence type="ECO:0000313" key="9">
    <source>
        <dbReference type="EMBL" id="TIB98951.1"/>
    </source>
</evidence>
<dbReference type="GO" id="GO:0008757">
    <property type="term" value="F:S-adenosylmethionine-dependent methyltransferase activity"/>
    <property type="evidence" value="ECO:0007669"/>
    <property type="project" value="TreeGrafter"/>
</dbReference>
<dbReference type="AlphaFoldDB" id="A0A4T0QDB0"/>
<dbReference type="EMBL" id="SPRO01000030">
    <property type="protein sequence ID" value="TIC29226.1"/>
    <property type="molecule type" value="Genomic_DNA"/>
</dbReference>
<dbReference type="InterPro" id="IPR007848">
    <property type="entry name" value="Small_mtfrase_dom"/>
</dbReference>
<dbReference type="GO" id="GO:0003676">
    <property type="term" value="F:nucleic acid binding"/>
    <property type="evidence" value="ECO:0007669"/>
    <property type="project" value="InterPro"/>
</dbReference>
<dbReference type="PANTHER" id="PTHR45875">
    <property type="entry name" value="METHYLTRANSFERASE N6AMT1"/>
    <property type="match status" value="1"/>
</dbReference>
<dbReference type="GO" id="GO:0008276">
    <property type="term" value="F:protein methyltransferase activity"/>
    <property type="evidence" value="ECO:0007669"/>
    <property type="project" value="TreeGrafter"/>
</dbReference>
<evidence type="ECO:0000313" key="8">
    <source>
        <dbReference type="EMBL" id="TIB77652.1"/>
    </source>
</evidence>
<reference evidence="11 12" key="1">
    <citation type="submission" date="2019-03" db="EMBL/GenBank/DDBJ databases">
        <title>Sequencing 25 genomes of Wallemia mellicola.</title>
        <authorList>
            <person name="Gostincar C."/>
        </authorList>
    </citation>
    <scope>NUCLEOTIDE SEQUENCE [LARGE SCALE GENOMIC DNA]</scope>
    <source>
        <strain evidence="9 12">EXF-1262</strain>
        <strain evidence="8 13">EXF-6152</strain>
        <strain evidence="10 11">EXF-8738</strain>
    </source>
</reference>
<dbReference type="InterPro" id="IPR029063">
    <property type="entry name" value="SAM-dependent_MTases_sf"/>
</dbReference>
<evidence type="ECO:0000313" key="11">
    <source>
        <dbReference type="Proteomes" id="UP000305647"/>
    </source>
</evidence>
<dbReference type="Pfam" id="PF05175">
    <property type="entry name" value="MTS"/>
    <property type="match status" value="1"/>
</dbReference>
<evidence type="ECO:0000256" key="5">
    <source>
        <dbReference type="ARBA" id="ARBA00022691"/>
    </source>
</evidence>
<dbReference type="Proteomes" id="UP000310685">
    <property type="component" value="Unassembled WGS sequence"/>
</dbReference>
<keyword evidence="4" id="KW-0808">Transferase</keyword>
<dbReference type="PROSITE" id="PS00092">
    <property type="entry name" value="N6_MTASE"/>
    <property type="match status" value="1"/>
</dbReference>
<comment type="similarity">
    <text evidence="2">Belongs to the eukaryotic/archaeal PrmC-related family.</text>
</comment>
<sequence>MVSVFLQAASMIPTPDLSHLKASDYDKVYEPAEDTFILLDAIEEDVEEIKRNRPNLCYEIGPGSGCVSAFIASILKSSTLYLSSDINPYAASCTRRTGVQNGHTLDVIQASLYDNIRIPRSVDLLLFNPPYVPTEYEESTLAQQNQDISGAWAGGNIGMDLTNKVLENLDNLLSDNGVMYLVAIRQNNPQDICQNLNSSGSFDAKILISRRAGRETLFVIKCARIRN</sequence>
<name>A0A4T0QDB0_9BASI</name>
<keyword evidence="3 9" id="KW-0489">Methyltransferase</keyword>
<dbReference type="EMBL" id="SPRC01000032">
    <property type="protein sequence ID" value="TIB77652.1"/>
    <property type="molecule type" value="Genomic_DNA"/>
</dbReference>
<feature type="domain" description="Methyltransferase small" evidence="7">
    <location>
        <begin position="54"/>
        <end position="142"/>
    </location>
</feature>
<dbReference type="PANTHER" id="PTHR45875:SF1">
    <property type="entry name" value="METHYLTRANSFERASE N6AMT1"/>
    <property type="match status" value="1"/>
</dbReference>
<proteinExistence type="inferred from homology"/>
<evidence type="ECO:0000313" key="12">
    <source>
        <dbReference type="Proteomes" id="UP000307169"/>
    </source>
</evidence>
<evidence type="ECO:0000259" key="7">
    <source>
        <dbReference type="Pfam" id="PF05175"/>
    </source>
</evidence>
<dbReference type="Proteomes" id="UP000307169">
    <property type="component" value="Unassembled WGS sequence"/>
</dbReference>
<organism evidence="9 12">
    <name type="scientific">Wallemia mellicola</name>
    <dbReference type="NCBI Taxonomy" id="1708541"/>
    <lineage>
        <taxon>Eukaryota</taxon>
        <taxon>Fungi</taxon>
        <taxon>Dikarya</taxon>
        <taxon>Basidiomycota</taxon>
        <taxon>Wallemiomycotina</taxon>
        <taxon>Wallemiomycetes</taxon>
        <taxon>Wallemiales</taxon>
        <taxon>Wallemiaceae</taxon>
        <taxon>Wallemia</taxon>
    </lineage>
</organism>
<protein>
    <submittedName>
        <fullName evidence="9">Putative methylase</fullName>
    </submittedName>
</protein>
<evidence type="ECO:0000313" key="13">
    <source>
        <dbReference type="Proteomes" id="UP000310685"/>
    </source>
</evidence>
<comment type="subcellular location">
    <subcellularLocation>
        <location evidence="1">Nucleus</location>
    </subcellularLocation>
</comment>
<dbReference type="EMBL" id="SPRH01000033">
    <property type="protein sequence ID" value="TIB98951.1"/>
    <property type="molecule type" value="Genomic_DNA"/>
</dbReference>
<dbReference type="InterPro" id="IPR052190">
    <property type="entry name" value="Euk-Arch_PrmC-MTase"/>
</dbReference>
<dbReference type="FunFam" id="3.40.50.150:FF:000077">
    <property type="entry name" value="HemK methyltransferase family member 2"/>
    <property type="match status" value="1"/>
</dbReference>
<comment type="caution">
    <text evidence="9">The sequence shown here is derived from an EMBL/GenBank/DDBJ whole genome shotgun (WGS) entry which is preliminary data.</text>
</comment>
<dbReference type="GO" id="GO:0035657">
    <property type="term" value="C:eRF1 methyltransferase complex"/>
    <property type="evidence" value="ECO:0007669"/>
    <property type="project" value="TreeGrafter"/>
</dbReference>
<evidence type="ECO:0000313" key="10">
    <source>
        <dbReference type="EMBL" id="TIC29226.1"/>
    </source>
</evidence>
<dbReference type="GO" id="GO:0032259">
    <property type="term" value="P:methylation"/>
    <property type="evidence" value="ECO:0007669"/>
    <property type="project" value="UniProtKB-KW"/>
</dbReference>
<dbReference type="InterPro" id="IPR004557">
    <property type="entry name" value="PrmC-related"/>
</dbReference>
<dbReference type="SUPFAM" id="SSF53335">
    <property type="entry name" value="S-adenosyl-L-methionine-dependent methyltransferases"/>
    <property type="match status" value="1"/>
</dbReference>